<reference evidence="1 2" key="1">
    <citation type="submission" date="2024-01" db="EMBL/GenBank/DDBJ databases">
        <title>Comparative genomics of Cryptococcus and Kwoniella reveals pathogenesis evolution and contrasting modes of karyotype evolution via chromosome fusion or intercentromeric recombination.</title>
        <authorList>
            <person name="Coelho M.A."/>
            <person name="David-Palma M."/>
            <person name="Shea T."/>
            <person name="Bowers K."/>
            <person name="McGinley-Smith S."/>
            <person name="Mohammad A.W."/>
            <person name="Gnirke A."/>
            <person name="Yurkov A.M."/>
            <person name="Nowrousian M."/>
            <person name="Sun S."/>
            <person name="Cuomo C.A."/>
            <person name="Heitman J."/>
        </authorList>
    </citation>
    <scope>NUCLEOTIDE SEQUENCE [LARGE SCALE GENOMIC DNA]</scope>
    <source>
        <strain evidence="1">CBS 11374</strain>
    </source>
</reference>
<name>A0ABZ1D8I5_9TREE</name>
<proteinExistence type="predicted"/>
<gene>
    <name evidence="1" type="ORF">IL334_006755</name>
</gene>
<keyword evidence="2" id="KW-1185">Reference proteome</keyword>
<organism evidence="1 2">
    <name type="scientific">Kwoniella shivajii</name>
    <dbReference type="NCBI Taxonomy" id="564305"/>
    <lineage>
        <taxon>Eukaryota</taxon>
        <taxon>Fungi</taxon>
        <taxon>Dikarya</taxon>
        <taxon>Basidiomycota</taxon>
        <taxon>Agaricomycotina</taxon>
        <taxon>Tremellomycetes</taxon>
        <taxon>Tremellales</taxon>
        <taxon>Cryptococcaceae</taxon>
        <taxon>Kwoniella</taxon>
    </lineage>
</organism>
<evidence type="ECO:0000313" key="2">
    <source>
        <dbReference type="Proteomes" id="UP001329825"/>
    </source>
</evidence>
<evidence type="ECO:0000313" key="1">
    <source>
        <dbReference type="EMBL" id="WRT69764.1"/>
    </source>
</evidence>
<dbReference type="Proteomes" id="UP001329825">
    <property type="component" value="Chromosome 9"/>
</dbReference>
<sequence>MSDAAPLPDYAQSAANSGTQLLSGQASSTAPPPTYEEVTRGNLRHVRATGRSPLFDVDVRNYFELLQDRSQRPVPSPVTDITDAQSNLDSQGNTLSLQIAFRGGPTDRARNRNHIKSLSELTEYPNGPYSYRKRLQFGRYEPKRGSNVSKGVLTSGIKTDISEPLITLAGTASNHRSSHNVDLHRARQFELRDLIHRDYDDKVIKKDIFSMINSLELEIKPTAWIDQSSEGLYEPPIVDADAGDVTLGGMHLFQSSIDQTIWSCAGHSCPRHVCQISVKSIELKDRYNHSVKKWLSEHTLEEAFKGTRYVETDCTFGLKMRYDCRSQGH</sequence>
<dbReference type="RefSeq" id="XP_062794503.1">
    <property type="nucleotide sequence ID" value="XM_062938452.1"/>
</dbReference>
<dbReference type="EMBL" id="CP141889">
    <property type="protein sequence ID" value="WRT69764.1"/>
    <property type="molecule type" value="Genomic_DNA"/>
</dbReference>
<protein>
    <submittedName>
        <fullName evidence="1">Uncharacterized protein</fullName>
    </submittedName>
</protein>
<accession>A0ABZ1D8I5</accession>
<dbReference type="GeneID" id="87958885"/>